<dbReference type="EMBL" id="JARVKM010000123">
    <property type="protein sequence ID" value="KAK9769463.1"/>
    <property type="molecule type" value="Genomic_DNA"/>
</dbReference>
<organism evidence="1 2">
    <name type="scientific">Seiridium cardinale</name>
    <dbReference type="NCBI Taxonomy" id="138064"/>
    <lineage>
        <taxon>Eukaryota</taxon>
        <taxon>Fungi</taxon>
        <taxon>Dikarya</taxon>
        <taxon>Ascomycota</taxon>
        <taxon>Pezizomycotina</taxon>
        <taxon>Sordariomycetes</taxon>
        <taxon>Xylariomycetidae</taxon>
        <taxon>Amphisphaeriales</taxon>
        <taxon>Sporocadaceae</taxon>
        <taxon>Seiridium</taxon>
    </lineage>
</organism>
<name>A0ABR2X6Q1_9PEZI</name>
<keyword evidence="2" id="KW-1185">Reference proteome</keyword>
<evidence type="ECO:0000313" key="2">
    <source>
        <dbReference type="Proteomes" id="UP001465668"/>
    </source>
</evidence>
<accession>A0ABR2X6Q1</accession>
<evidence type="ECO:0000313" key="1">
    <source>
        <dbReference type="EMBL" id="KAK9769463.1"/>
    </source>
</evidence>
<sequence>MLNKDLLK</sequence>
<protein>
    <submittedName>
        <fullName evidence="1">Uncharacterized protein</fullName>
    </submittedName>
</protein>
<proteinExistence type="predicted"/>
<reference evidence="1 2" key="1">
    <citation type="submission" date="2024-02" db="EMBL/GenBank/DDBJ databases">
        <title>First draft genome assembly of two strains of Seiridium cardinale.</title>
        <authorList>
            <person name="Emiliani G."/>
            <person name="Scali E."/>
        </authorList>
    </citation>
    <scope>NUCLEOTIDE SEQUENCE [LARGE SCALE GENOMIC DNA]</scope>
    <source>
        <strain evidence="1 2">BM-138-000479</strain>
    </source>
</reference>
<dbReference type="Proteomes" id="UP001465668">
    <property type="component" value="Unassembled WGS sequence"/>
</dbReference>
<comment type="caution">
    <text evidence="1">The sequence shown here is derived from an EMBL/GenBank/DDBJ whole genome shotgun (WGS) entry which is preliminary data.</text>
</comment>
<gene>
    <name evidence="1" type="ORF">SCAR479_13857</name>
</gene>